<dbReference type="Proteomes" id="UP000433483">
    <property type="component" value="Unassembled WGS sequence"/>
</dbReference>
<comment type="caution">
    <text evidence="1">The sequence shown here is derived from an EMBL/GenBank/DDBJ whole genome shotgun (WGS) entry which is preliminary data.</text>
</comment>
<evidence type="ECO:0000313" key="2">
    <source>
        <dbReference type="Proteomes" id="UP000433483"/>
    </source>
</evidence>
<proteinExistence type="predicted"/>
<sequence>MQLQHGLRTKDIGEMMRSEELCEIVEVVGDGGALVQVPSFDVVHGRGQLGLQ</sequence>
<organism evidence="1 2">
    <name type="scientific">Phytophthora fragariae</name>
    <dbReference type="NCBI Taxonomy" id="53985"/>
    <lineage>
        <taxon>Eukaryota</taxon>
        <taxon>Sar</taxon>
        <taxon>Stramenopiles</taxon>
        <taxon>Oomycota</taxon>
        <taxon>Peronosporomycetes</taxon>
        <taxon>Peronosporales</taxon>
        <taxon>Peronosporaceae</taxon>
        <taxon>Phytophthora</taxon>
    </lineage>
</organism>
<gene>
    <name evidence="1" type="ORF">PF005_g3834</name>
</gene>
<evidence type="ECO:0000313" key="1">
    <source>
        <dbReference type="EMBL" id="KAE9229499.1"/>
    </source>
</evidence>
<protein>
    <submittedName>
        <fullName evidence="1">Uncharacterized protein</fullName>
    </submittedName>
</protein>
<accession>A0A6A3Z4Q2</accession>
<name>A0A6A3Z4Q2_9STRA</name>
<dbReference type="AlphaFoldDB" id="A0A6A3Z4Q2"/>
<keyword evidence="2" id="KW-1185">Reference proteome</keyword>
<dbReference type="EMBL" id="QXGB01000118">
    <property type="protein sequence ID" value="KAE9229499.1"/>
    <property type="molecule type" value="Genomic_DNA"/>
</dbReference>
<reference evidence="1 2" key="1">
    <citation type="submission" date="2018-08" db="EMBL/GenBank/DDBJ databases">
        <title>Genomic investigation of the strawberry pathogen Phytophthora fragariae indicates pathogenicity is determined by transcriptional variation in three key races.</title>
        <authorList>
            <person name="Adams T.M."/>
            <person name="Armitage A.D."/>
            <person name="Sobczyk M.K."/>
            <person name="Bates H.J."/>
            <person name="Dunwell J.M."/>
            <person name="Nellist C.F."/>
            <person name="Harrison R.J."/>
        </authorList>
    </citation>
    <scope>NUCLEOTIDE SEQUENCE [LARGE SCALE GENOMIC DNA]</scope>
    <source>
        <strain evidence="1 2">NOV-27</strain>
    </source>
</reference>